<evidence type="ECO:0000313" key="2">
    <source>
        <dbReference type="EMBL" id="PTB38263.1"/>
    </source>
</evidence>
<dbReference type="Proteomes" id="UP000240493">
    <property type="component" value="Unassembled WGS sequence"/>
</dbReference>
<name>A0A2T3Z0D2_TRIA4</name>
<reference evidence="2 3" key="1">
    <citation type="submission" date="2016-07" db="EMBL/GenBank/DDBJ databases">
        <title>Multiple horizontal gene transfer events from other fungi enriched the ability of initially mycotrophic Trichoderma (Ascomycota) to feed on dead plant biomass.</title>
        <authorList>
            <consortium name="DOE Joint Genome Institute"/>
            <person name="Aerts A."/>
            <person name="Atanasova L."/>
            <person name="Chenthamara K."/>
            <person name="Zhang J."/>
            <person name="Grujic M."/>
            <person name="Henrissat B."/>
            <person name="Kuo A."/>
            <person name="Salamov A."/>
            <person name="Lipzen A."/>
            <person name="Labutti K."/>
            <person name="Barry K."/>
            <person name="Miao Y."/>
            <person name="Rahimi M.J."/>
            <person name="Shen Q."/>
            <person name="Grigoriev I.V."/>
            <person name="Kubicek C.P."/>
            <person name="Druzhinina I.S."/>
        </authorList>
    </citation>
    <scope>NUCLEOTIDE SEQUENCE [LARGE SCALE GENOMIC DNA]</scope>
    <source>
        <strain evidence="2 3">CBS 433.97</strain>
    </source>
</reference>
<organism evidence="2 3">
    <name type="scientific">Trichoderma asperellum (strain ATCC 204424 / CBS 433.97 / NBRC 101777)</name>
    <dbReference type="NCBI Taxonomy" id="1042311"/>
    <lineage>
        <taxon>Eukaryota</taxon>
        <taxon>Fungi</taxon>
        <taxon>Dikarya</taxon>
        <taxon>Ascomycota</taxon>
        <taxon>Pezizomycotina</taxon>
        <taxon>Sordariomycetes</taxon>
        <taxon>Hypocreomycetidae</taxon>
        <taxon>Hypocreales</taxon>
        <taxon>Hypocreaceae</taxon>
        <taxon>Trichoderma</taxon>
    </lineage>
</organism>
<gene>
    <name evidence="2" type="ORF">M441DRAFT_249439</name>
</gene>
<protein>
    <submittedName>
        <fullName evidence="2">Uncharacterized protein</fullName>
    </submittedName>
</protein>
<dbReference type="OrthoDB" id="10382556at2759"/>
<evidence type="ECO:0000256" key="1">
    <source>
        <dbReference type="SAM" id="MobiDB-lite"/>
    </source>
</evidence>
<accession>A0A2T3Z0D2</accession>
<proteinExistence type="predicted"/>
<dbReference type="AlphaFoldDB" id="A0A2T3Z0D2"/>
<evidence type="ECO:0000313" key="3">
    <source>
        <dbReference type="Proteomes" id="UP000240493"/>
    </source>
</evidence>
<dbReference type="EMBL" id="KZ679266">
    <property type="protein sequence ID" value="PTB38263.1"/>
    <property type="molecule type" value="Genomic_DNA"/>
</dbReference>
<feature type="region of interest" description="Disordered" evidence="1">
    <location>
        <begin position="40"/>
        <end position="115"/>
    </location>
</feature>
<feature type="region of interest" description="Disordered" evidence="1">
    <location>
        <begin position="1"/>
        <end position="24"/>
    </location>
</feature>
<keyword evidence="3" id="KW-1185">Reference proteome</keyword>
<feature type="compositionally biased region" description="Polar residues" evidence="1">
    <location>
        <begin position="1"/>
        <end position="10"/>
    </location>
</feature>
<sequence length="115" mass="12821">MDELDGTSQARGEDDDASLLRPLQRYDDDDYDYDWWSDPEGRLIEGANDQHSIHLPSSPEYETEPGLSPDSNLQEGHFPTPMSIDQYPGIPITPSQDAFESSNAMLTHGAPNPLM</sequence>
<feature type="compositionally biased region" description="Polar residues" evidence="1">
    <location>
        <begin position="93"/>
        <end position="105"/>
    </location>
</feature>